<evidence type="ECO:0000313" key="1">
    <source>
        <dbReference type="EMBL" id="KAF6038249.1"/>
    </source>
</evidence>
<proteinExistence type="predicted"/>
<dbReference type="Proteomes" id="UP000593567">
    <property type="component" value="Unassembled WGS sequence"/>
</dbReference>
<dbReference type="AlphaFoldDB" id="A0A7J7KI63"/>
<comment type="caution">
    <text evidence="1">The sequence shown here is derived from an EMBL/GenBank/DDBJ whole genome shotgun (WGS) entry which is preliminary data.</text>
</comment>
<protein>
    <submittedName>
        <fullName evidence="1">Uncharacterized protein</fullName>
    </submittedName>
</protein>
<gene>
    <name evidence="1" type="ORF">EB796_003447</name>
</gene>
<dbReference type="EMBL" id="VXIV02000443">
    <property type="protein sequence ID" value="KAF6038249.1"/>
    <property type="molecule type" value="Genomic_DNA"/>
</dbReference>
<sequence length="245" mass="27867">MDIFTALTMEEFSALCSKLKLGHRVMLRRAYASVSALWLIIFVKFSTSPEYLGDSTMHGSYSSDFAENDTFPAKIHISEVHKTPEEMINTIRYSTAKTMKRAYKVHLGCKVRNSAGTWVQSRVRPMVAKRISSLITHDELLSLLKDEFQLPDNTSVQYVLLNTKNQVIDPGENFLSHRFYKGITRLYIGVQPTSTCTAFPKLEQSIMKNEIENPDIQKYLEDQSHAVDVIDESESTSDSMTPLNQ</sequence>
<evidence type="ECO:0000313" key="2">
    <source>
        <dbReference type="Proteomes" id="UP000593567"/>
    </source>
</evidence>
<name>A0A7J7KI63_BUGNE</name>
<organism evidence="1 2">
    <name type="scientific">Bugula neritina</name>
    <name type="common">Brown bryozoan</name>
    <name type="synonym">Sertularia neritina</name>
    <dbReference type="NCBI Taxonomy" id="10212"/>
    <lineage>
        <taxon>Eukaryota</taxon>
        <taxon>Metazoa</taxon>
        <taxon>Spiralia</taxon>
        <taxon>Lophotrochozoa</taxon>
        <taxon>Bryozoa</taxon>
        <taxon>Gymnolaemata</taxon>
        <taxon>Cheilostomatida</taxon>
        <taxon>Flustrina</taxon>
        <taxon>Buguloidea</taxon>
        <taxon>Bugulidae</taxon>
        <taxon>Bugula</taxon>
    </lineage>
</organism>
<accession>A0A7J7KI63</accession>
<keyword evidence="2" id="KW-1185">Reference proteome</keyword>
<reference evidence="1" key="1">
    <citation type="submission" date="2020-06" db="EMBL/GenBank/DDBJ databases">
        <title>Draft genome of Bugula neritina, a colonial animal packing powerful symbionts and potential medicines.</title>
        <authorList>
            <person name="Rayko M."/>
        </authorList>
    </citation>
    <scope>NUCLEOTIDE SEQUENCE [LARGE SCALE GENOMIC DNA]</scope>
    <source>
        <strain evidence="1">Kwan_BN1</strain>
    </source>
</reference>